<dbReference type="Gene3D" id="3.10.450.230">
    <property type="entry name" value="VirB8 protein"/>
    <property type="match status" value="1"/>
</dbReference>
<feature type="transmembrane region" description="Helical" evidence="5">
    <location>
        <begin position="33"/>
        <end position="56"/>
    </location>
</feature>
<dbReference type="BioCyc" id="RSPH349102:G1G8M-4513-MONOMER"/>
<dbReference type="EMBL" id="CP000665">
    <property type="protein sequence ID" value="ABP73217.1"/>
    <property type="molecule type" value="Genomic_DNA"/>
</dbReference>
<sequence precursor="true">MIARDDKELAAYLKAARTFDYDQRLAAERSKRVAWALAGVASLLATASVVAVAALAPLKEVVPFVIRVDQATGVPEVMTALTDGRESYDEAVARYFLARYARVRESYSFAERQNIFHEVTLMSAPEVTRQFSEFFNATNPKSPQYLYGRDTHASIRIRSISFLGDQLAQVRFTRTERNEREKLKKETLWVSTIQFEFDPKAEISAEDRLVNPLGFIVRNYRVDPEVVQ</sequence>
<name>A4X0Q3_CERS5</name>
<proteinExistence type="predicted"/>
<dbReference type="GO" id="GO:0016020">
    <property type="term" value="C:membrane"/>
    <property type="evidence" value="ECO:0007669"/>
    <property type="project" value="UniProtKB-SubCell"/>
</dbReference>
<protein>
    <submittedName>
        <fullName evidence="7">VirB8 family protein</fullName>
    </submittedName>
</protein>
<organism evidence="7">
    <name type="scientific">Cereibacter sphaeroides (strain ATCC 17025 / ATH 2.4.3)</name>
    <name type="common">Rhodobacter sphaeroides</name>
    <dbReference type="NCBI Taxonomy" id="349102"/>
    <lineage>
        <taxon>Bacteria</taxon>
        <taxon>Pseudomonadati</taxon>
        <taxon>Pseudomonadota</taxon>
        <taxon>Alphaproteobacteria</taxon>
        <taxon>Rhodobacterales</taxon>
        <taxon>Paracoccaceae</taxon>
        <taxon>Cereibacter</taxon>
    </lineage>
</organism>
<dbReference type="CDD" id="cd16424">
    <property type="entry name" value="VirB8"/>
    <property type="match status" value="1"/>
</dbReference>
<dbReference type="GO" id="GO:0030255">
    <property type="term" value="P:protein secretion by the type IV secretion system"/>
    <property type="evidence" value="ECO:0007669"/>
    <property type="project" value="InterPro"/>
</dbReference>
<dbReference type="PIRSF" id="PIRSF003299">
    <property type="entry name" value="VirB8_PtlE"/>
    <property type="match status" value="1"/>
</dbReference>
<feature type="domain" description="Bacterial virulence protein VirB8" evidence="6">
    <location>
        <begin position="16"/>
        <end position="225"/>
    </location>
</feature>
<reference evidence="7" key="1">
    <citation type="submission" date="2007-04" db="EMBL/GenBank/DDBJ databases">
        <title>Complete sequence of plasmid pRSPA04 of Rhodobacter sphaeroides ATCC 17025.</title>
        <authorList>
            <consortium name="US DOE Joint Genome Institute"/>
            <person name="Copeland A."/>
            <person name="Lucas S."/>
            <person name="Lapidus A."/>
            <person name="Barry K."/>
            <person name="Detter J.C."/>
            <person name="Glavina del Rio T."/>
            <person name="Hammon N."/>
            <person name="Israni S."/>
            <person name="Dalin E."/>
            <person name="Tice H."/>
            <person name="Pitluck S."/>
            <person name="Chertkov O."/>
            <person name="Brettin T."/>
            <person name="Bruce D."/>
            <person name="Han C."/>
            <person name="Schmutz J."/>
            <person name="Larimer F."/>
            <person name="Land M."/>
            <person name="Hauser L."/>
            <person name="Kyrpides N."/>
            <person name="Kim E."/>
            <person name="Richardson P."/>
            <person name="Mackenzie C."/>
            <person name="Choudhary M."/>
            <person name="Donohue T.J."/>
            <person name="Kaplan S."/>
        </authorList>
    </citation>
    <scope>NUCLEOTIDE SEQUENCE [LARGE SCALE GENOMIC DNA]</scope>
    <source>
        <strain evidence="7">ATCC 17025</strain>
        <plasmid evidence="7">pRSPA04</plasmid>
    </source>
</reference>
<keyword evidence="7" id="KW-0614">Plasmid</keyword>
<dbReference type="SUPFAM" id="SSF54427">
    <property type="entry name" value="NTF2-like"/>
    <property type="match status" value="1"/>
</dbReference>
<keyword evidence="2 5" id="KW-0812">Transmembrane</keyword>
<evidence type="ECO:0000313" key="7">
    <source>
        <dbReference type="EMBL" id="ABP73217.1"/>
    </source>
</evidence>
<geneLocation type="plasmid" evidence="7">
    <name>pRSPA04</name>
</geneLocation>
<dbReference type="AlphaFoldDB" id="A4X0Q3"/>
<evidence type="ECO:0000256" key="3">
    <source>
        <dbReference type="ARBA" id="ARBA00022989"/>
    </source>
</evidence>
<dbReference type="Pfam" id="PF04335">
    <property type="entry name" value="VirB8"/>
    <property type="match status" value="1"/>
</dbReference>
<dbReference type="InterPro" id="IPR007430">
    <property type="entry name" value="VirB8"/>
</dbReference>
<dbReference type="HOGENOM" id="CLU_068461_1_1_5"/>
<dbReference type="KEGG" id="rsq:Rsph17025_4372"/>
<evidence type="ECO:0000259" key="6">
    <source>
        <dbReference type="Pfam" id="PF04335"/>
    </source>
</evidence>
<dbReference type="InterPro" id="IPR032710">
    <property type="entry name" value="NTF2-like_dom_sf"/>
</dbReference>
<evidence type="ECO:0000256" key="1">
    <source>
        <dbReference type="ARBA" id="ARBA00004167"/>
    </source>
</evidence>
<evidence type="ECO:0000256" key="4">
    <source>
        <dbReference type="ARBA" id="ARBA00023136"/>
    </source>
</evidence>
<accession>A4X0Q3</accession>
<keyword evidence="3 5" id="KW-1133">Transmembrane helix</keyword>
<evidence type="ECO:0000256" key="2">
    <source>
        <dbReference type="ARBA" id="ARBA00022692"/>
    </source>
</evidence>
<comment type="subcellular location">
    <subcellularLocation>
        <location evidence="1">Membrane</location>
        <topology evidence="1">Single-pass membrane protein</topology>
    </subcellularLocation>
</comment>
<keyword evidence="4 5" id="KW-0472">Membrane</keyword>
<evidence type="ECO:0000256" key="5">
    <source>
        <dbReference type="SAM" id="Phobius"/>
    </source>
</evidence>
<gene>
    <name evidence="7" type="ordered locus">Rsph17025_4372</name>
</gene>
<dbReference type="InterPro" id="IPR026264">
    <property type="entry name" value="VirB8/PtlE"/>
</dbReference>